<dbReference type="GO" id="GO:0017056">
    <property type="term" value="F:structural constituent of nuclear pore"/>
    <property type="evidence" value="ECO:0007669"/>
    <property type="project" value="TreeGrafter"/>
</dbReference>
<evidence type="ECO:0000256" key="3">
    <source>
        <dbReference type="ARBA" id="ARBA00017729"/>
    </source>
</evidence>
<comment type="subcellular location">
    <subcellularLocation>
        <location evidence="1 10">Nucleus</location>
        <location evidence="1 10">Nuclear pore complex</location>
    </subcellularLocation>
</comment>
<keyword evidence="7 10" id="KW-0811">Translocation</keyword>
<evidence type="ECO:0000256" key="9">
    <source>
        <dbReference type="ARBA" id="ARBA00023242"/>
    </source>
</evidence>
<dbReference type="Proteomes" id="UP000693946">
    <property type="component" value="Linkage Group LG19"/>
</dbReference>
<evidence type="ECO:0000256" key="2">
    <source>
        <dbReference type="ARBA" id="ARBA00005573"/>
    </source>
</evidence>
<comment type="function">
    <text evidence="10">Functions as a component of the nuclear pore complex (NPC).</text>
</comment>
<keyword evidence="9 10" id="KW-0539">Nucleus</keyword>
<comment type="subunit">
    <text evidence="10">Component of the nuclear pore complex (NPC).</text>
</comment>
<evidence type="ECO:0000256" key="1">
    <source>
        <dbReference type="ARBA" id="ARBA00004567"/>
    </source>
</evidence>
<organism evidence="11 12">
    <name type="scientific">Solea senegalensis</name>
    <name type="common">Senegalese sole</name>
    <dbReference type="NCBI Taxonomy" id="28829"/>
    <lineage>
        <taxon>Eukaryota</taxon>
        <taxon>Metazoa</taxon>
        <taxon>Chordata</taxon>
        <taxon>Craniata</taxon>
        <taxon>Vertebrata</taxon>
        <taxon>Euteleostomi</taxon>
        <taxon>Actinopterygii</taxon>
        <taxon>Neopterygii</taxon>
        <taxon>Teleostei</taxon>
        <taxon>Neoteleostei</taxon>
        <taxon>Acanthomorphata</taxon>
        <taxon>Carangaria</taxon>
        <taxon>Pleuronectiformes</taxon>
        <taxon>Pleuronectoidei</taxon>
        <taxon>Soleidae</taxon>
        <taxon>Solea</taxon>
    </lineage>
</organism>
<dbReference type="GO" id="GO:0006406">
    <property type="term" value="P:mRNA export from nucleus"/>
    <property type="evidence" value="ECO:0007669"/>
    <property type="project" value="TreeGrafter"/>
</dbReference>
<dbReference type="PANTHER" id="PTHR13373:SF21">
    <property type="entry name" value="NUCLEAR PORE COMPLEX PROTEIN NUP85"/>
    <property type="match status" value="1"/>
</dbReference>
<accession>A0AAV6RLP3</accession>
<keyword evidence="4 10" id="KW-0813">Transport</keyword>
<evidence type="ECO:0000256" key="7">
    <source>
        <dbReference type="ARBA" id="ARBA00023010"/>
    </source>
</evidence>
<dbReference type="Pfam" id="PF07575">
    <property type="entry name" value="Nucleopor_Nup85"/>
    <property type="match status" value="1"/>
</dbReference>
<keyword evidence="6 10" id="KW-0653">Protein transport</keyword>
<evidence type="ECO:0000256" key="4">
    <source>
        <dbReference type="ARBA" id="ARBA00022448"/>
    </source>
</evidence>
<dbReference type="InterPro" id="IPR011502">
    <property type="entry name" value="Nucleoporin_Nup85"/>
</dbReference>
<comment type="caution">
    <text evidence="11">The sequence shown here is derived from an EMBL/GenBank/DDBJ whole genome shotgun (WGS) entry which is preliminary data.</text>
</comment>
<dbReference type="GO" id="GO:0031965">
    <property type="term" value="C:nuclear membrane"/>
    <property type="evidence" value="ECO:0007669"/>
    <property type="project" value="UniProtKB-UniRule"/>
</dbReference>
<keyword evidence="12" id="KW-1185">Reference proteome</keyword>
<keyword evidence="8 10" id="KW-0906">Nuclear pore complex</keyword>
<dbReference type="EMBL" id="JAGKHQ010000011">
    <property type="protein sequence ID" value="KAG7505764.1"/>
    <property type="molecule type" value="Genomic_DNA"/>
</dbReference>
<proteinExistence type="inferred from homology"/>
<evidence type="ECO:0000313" key="12">
    <source>
        <dbReference type="Proteomes" id="UP000693946"/>
    </source>
</evidence>
<dbReference type="AlphaFoldDB" id="A0AAV6RLP3"/>
<evidence type="ECO:0000256" key="5">
    <source>
        <dbReference type="ARBA" id="ARBA00022816"/>
    </source>
</evidence>
<comment type="similarity">
    <text evidence="2 10">Belongs to the nucleoporin Nup85 family.</text>
</comment>
<evidence type="ECO:0000313" key="11">
    <source>
        <dbReference type="EMBL" id="KAG7505764.1"/>
    </source>
</evidence>
<sequence>MFYSANNVLSPMEEVDVEPAITNIPAASHSKHLGFAWGPGDILVYETLYKTIGSTGSGCAFIHEVRKDEDIYSPILRKLFNESHHIFVGLQTIREDLPSKNKKSQFVSISKNYRSVIRACMEELQQVAVSTKDAQVAMQYGNQVSILLAVELIWNLCEVLFIDAAPAGSLLLHLLDWVRLHKADVDEKARDVLQSESPAEHHDYWDVVVSYVLQGRLEEARQMLVKQATLHPAARNMYKLMDTLLSKMPFYNPGGTQTLTEFDVKWRHWHEEVDRCLQDSSFASNQHLELICKILVGDEDTLLTQKELLSTWYHFLVTRLLFCHPTVKPTEIHYYAQSCLSMFLDSRSVPEPLDSILLAAFEFDIHQVIKDCSIALNNWWFVSHLTDLLDHCKLLQSHNLHFGSNLREFLLLEYASGLFTHHSLWQLAVDYFDNCPEFGRVYLELQIERVPLDTERKALKVLRVCEQRQMSEQVRSICKIMAMRALRNNRLGSALSWSIRAKDAAFATLISERFLQDYCAKGTFSDLDLIDNLGPAMLLSDRLTFLGKYREFHKLYGEKSFREAAKLLLSLMTAKIAPRSFWMTLLTDALPLLEQKEVIFSADQTYELMFCLEELTSSMNTTAPTRDKPMQEEDLELTKVELLRLALARNLAMAIVKEGTVET</sequence>
<keyword evidence="10" id="KW-0472">Membrane</keyword>
<evidence type="ECO:0000256" key="10">
    <source>
        <dbReference type="RuleBase" id="RU365073"/>
    </source>
</evidence>
<reference evidence="11 12" key="1">
    <citation type="journal article" date="2021" name="Sci. Rep.">
        <title>Chromosome anchoring in Senegalese sole (Solea senegalensis) reveals sex-associated markers and genome rearrangements in flatfish.</title>
        <authorList>
            <person name="Guerrero-Cozar I."/>
            <person name="Gomez-Garrido J."/>
            <person name="Berbel C."/>
            <person name="Martinez-Blanch J.F."/>
            <person name="Alioto T."/>
            <person name="Claros M.G."/>
            <person name="Gagnaire P.A."/>
            <person name="Manchado M."/>
        </authorList>
    </citation>
    <scope>NUCLEOTIDE SEQUENCE [LARGE SCALE GENOMIC DNA]</scope>
    <source>
        <strain evidence="11">Sse05_10M</strain>
    </source>
</reference>
<evidence type="ECO:0000256" key="6">
    <source>
        <dbReference type="ARBA" id="ARBA00022927"/>
    </source>
</evidence>
<evidence type="ECO:0000256" key="8">
    <source>
        <dbReference type="ARBA" id="ARBA00023132"/>
    </source>
</evidence>
<keyword evidence="5 10" id="KW-0509">mRNA transport</keyword>
<dbReference type="PANTHER" id="PTHR13373">
    <property type="entry name" value="FROUNT PROTEIN-RELATED"/>
    <property type="match status" value="1"/>
</dbReference>
<dbReference type="GO" id="GO:0006606">
    <property type="term" value="P:protein import into nucleus"/>
    <property type="evidence" value="ECO:0007669"/>
    <property type="project" value="TreeGrafter"/>
</dbReference>
<dbReference type="GO" id="GO:0045893">
    <property type="term" value="P:positive regulation of DNA-templated transcription"/>
    <property type="evidence" value="ECO:0007669"/>
    <property type="project" value="TreeGrafter"/>
</dbReference>
<dbReference type="GO" id="GO:0031080">
    <property type="term" value="C:nuclear pore outer ring"/>
    <property type="evidence" value="ECO:0007669"/>
    <property type="project" value="TreeGrafter"/>
</dbReference>
<protein>
    <recommendedName>
        <fullName evidence="3 10">Nuclear pore complex protein Nup85</fullName>
    </recommendedName>
</protein>
<name>A0AAV6RLP3_SOLSE</name>
<gene>
    <name evidence="11" type="ORF">JOB18_039648</name>
</gene>